<proteinExistence type="predicted"/>
<dbReference type="Proteomes" id="UP001176223">
    <property type="component" value="Unassembled WGS sequence"/>
</dbReference>
<evidence type="ECO:0000259" key="2">
    <source>
        <dbReference type="Pfam" id="PF18809"/>
    </source>
</evidence>
<feature type="non-terminal residue" evidence="3">
    <location>
        <position position="1"/>
    </location>
</feature>
<evidence type="ECO:0000313" key="3">
    <source>
        <dbReference type="EMBL" id="MDL0147698.1"/>
    </source>
</evidence>
<dbReference type="Pfam" id="PF18809">
    <property type="entry name" value="PBECR1"/>
    <property type="match status" value="1"/>
</dbReference>
<evidence type="ECO:0000256" key="1">
    <source>
        <dbReference type="SAM" id="Coils"/>
    </source>
</evidence>
<dbReference type="EMBL" id="JANURU010000033">
    <property type="protein sequence ID" value="MDL0147698.1"/>
    <property type="molecule type" value="Genomic_DNA"/>
</dbReference>
<reference evidence="3" key="1">
    <citation type="submission" date="2022-08" db="EMBL/GenBank/DDBJ databases">
        <authorList>
            <person name="Wang H."/>
        </authorList>
    </citation>
    <scope>NUCLEOTIDE SEQUENCE</scope>
    <source>
        <strain evidence="3">XJK33-1</strain>
    </source>
</reference>
<name>A0ABT7I604_9BACT</name>
<comment type="caution">
    <text evidence="3">The sequence shown here is derived from an EMBL/GenBank/DDBJ whole genome shotgun (WGS) entry which is preliminary data.</text>
</comment>
<feature type="domain" description="Phage-Barnase-EndoU-ColicinE5/D-RelE-like nuclease" evidence="2">
    <location>
        <begin position="28"/>
        <end position="139"/>
    </location>
</feature>
<accession>A0ABT7I604</accession>
<protein>
    <recommendedName>
        <fullName evidence="2">Phage-Barnase-EndoU-ColicinE5/D-RelE-like nuclease domain-containing protein</fullName>
    </recommendedName>
</protein>
<keyword evidence="1" id="KW-0175">Coiled coil</keyword>
<evidence type="ECO:0000313" key="4">
    <source>
        <dbReference type="Proteomes" id="UP001176223"/>
    </source>
</evidence>
<reference evidence="3" key="2">
    <citation type="journal article" date="2023" name="Microorganisms">
        <title>Isolation and Genomic Characteristics of Cat-Borne Campylobacter felis sp. nov. and Sheep-Borne Campylobacter ovis sp. nov.</title>
        <authorList>
            <person name="Wang H."/>
            <person name="Li Y."/>
            <person name="Gu Y."/>
            <person name="Zhou G."/>
            <person name="Chen X."/>
            <person name="Zhang X."/>
            <person name="Shao Z."/>
            <person name="Zhang J."/>
            <person name="Zhang M."/>
        </authorList>
    </citation>
    <scope>NUCLEOTIDE SEQUENCE</scope>
    <source>
        <strain evidence="3">XJK33-1</strain>
    </source>
</reference>
<organism evidence="3 4">
    <name type="scientific">Campylobacter felis</name>
    <dbReference type="NCBI Taxonomy" id="2974565"/>
    <lineage>
        <taxon>Bacteria</taxon>
        <taxon>Pseudomonadati</taxon>
        <taxon>Campylobacterota</taxon>
        <taxon>Epsilonproteobacteria</taxon>
        <taxon>Campylobacterales</taxon>
        <taxon>Campylobacteraceae</taxon>
        <taxon>Campylobacter</taxon>
    </lineage>
</organism>
<sequence>KEFGKEYFKGKNAIDFLLKAQAGHIENAFYKEGLGDIDLVWGEITDLEKHKGYGLAHILDKRKSEFVEQGASESEAAQKAVEFAKNEISNIMQNGKIINKANEATRIETQDYKLILKQNWSGEPLTNKWLVTAYIKNEKGESISSTPFTKGDNLPLNSSTIIPQTPQEIIKQAKEQGESIAQKANLEAANKQKDKELLEAYEKANFKGKCELVKEDINEEIKALEKQREELKRIIQQKDYNDIELEQARKILDNAKEEVEGHYRIKYMQNGKEMGFFLSKYDYSKRALRTKDEILHEIIKRTMYGDKITNIEKTINRLKEQIEIIDKYLKEYGDNEAGAISDDIIEKFKYYDFAKDTPEGGIIIGKMRKTLYEQAQKVLKSRFLKMKGRAQKSSRDYNITYDEARKLFYKGDMSEEQKDLFESVLPIAQKLNVRIRTAIREPYEDMMQSTKDASGLYRYSLNTATLKKGAGLSDTKKAQVLLHELIHSVTSRAMSLHKTSLRDKMLSKTQIRAIDGIEQIYKKLYKFRKTFKLQDEYGLTNMHEMLAELANPMFSNKLKEIGLYEKVINNIMKIILSVRDFIRLRSDKNVYEKIKQCLKDIIENYKDDFTQEYEKQNIRDFTLTSQTQKEQIYTQRQEIKNTLKAKINQAITNENTGEKAILTNKGISKMLSDKAIQKA</sequence>
<gene>
    <name evidence="3" type="ORF">NYG95_08825</name>
</gene>
<feature type="coiled-coil region" evidence="1">
    <location>
        <begin position="183"/>
        <end position="265"/>
    </location>
</feature>
<dbReference type="InterPro" id="IPR041092">
    <property type="entry name" value="PBECR1"/>
</dbReference>
<keyword evidence="4" id="KW-1185">Reference proteome</keyword>